<feature type="compositionally biased region" description="Basic and acidic residues" evidence="2">
    <location>
        <begin position="303"/>
        <end position="313"/>
    </location>
</feature>
<protein>
    <submittedName>
        <fullName evidence="3">Uncharacterized protein</fullName>
    </submittedName>
</protein>
<evidence type="ECO:0000313" key="3">
    <source>
        <dbReference type="EMBL" id="QDZ18819.1"/>
    </source>
</evidence>
<dbReference type="EMBL" id="CP031035">
    <property type="protein sequence ID" value="QDZ18819.1"/>
    <property type="molecule type" value="Genomic_DNA"/>
</dbReference>
<feature type="coiled-coil region" evidence="1">
    <location>
        <begin position="708"/>
        <end position="800"/>
    </location>
</feature>
<feature type="coiled-coil region" evidence="1">
    <location>
        <begin position="656"/>
        <end position="683"/>
    </location>
</feature>
<feature type="compositionally biased region" description="Polar residues" evidence="2">
    <location>
        <begin position="495"/>
        <end position="506"/>
    </location>
</feature>
<evidence type="ECO:0000313" key="4">
    <source>
        <dbReference type="Proteomes" id="UP000316726"/>
    </source>
</evidence>
<feature type="compositionally biased region" description="Basic and acidic residues" evidence="2">
    <location>
        <begin position="368"/>
        <end position="393"/>
    </location>
</feature>
<evidence type="ECO:0000256" key="1">
    <source>
        <dbReference type="SAM" id="Coils"/>
    </source>
</evidence>
<organism evidence="3 4">
    <name type="scientific">Chloropicon primus</name>
    <dbReference type="NCBI Taxonomy" id="1764295"/>
    <lineage>
        <taxon>Eukaryota</taxon>
        <taxon>Viridiplantae</taxon>
        <taxon>Chlorophyta</taxon>
        <taxon>Chloropicophyceae</taxon>
        <taxon>Chloropicales</taxon>
        <taxon>Chloropicaceae</taxon>
        <taxon>Chloropicon</taxon>
    </lineage>
</organism>
<dbReference type="Proteomes" id="UP000316726">
    <property type="component" value="Chromosome 2"/>
</dbReference>
<dbReference type="AlphaFoldDB" id="A0A5B8MEJ3"/>
<gene>
    <name evidence="3" type="ORF">A3770_02p13370</name>
</gene>
<keyword evidence="4" id="KW-1185">Reference proteome</keyword>
<proteinExistence type="predicted"/>
<feature type="compositionally biased region" description="Low complexity" evidence="2">
    <location>
        <begin position="573"/>
        <end position="582"/>
    </location>
</feature>
<feature type="region of interest" description="Disordered" evidence="2">
    <location>
        <begin position="154"/>
        <end position="582"/>
    </location>
</feature>
<accession>A0A5B8MEJ3</accession>
<evidence type="ECO:0000256" key="2">
    <source>
        <dbReference type="SAM" id="MobiDB-lite"/>
    </source>
</evidence>
<reference evidence="3 4" key="1">
    <citation type="submission" date="2018-07" db="EMBL/GenBank/DDBJ databases">
        <title>The complete nuclear genome of the prasinophyte Chloropicon primus (CCMP1205).</title>
        <authorList>
            <person name="Pombert J.-F."/>
            <person name="Otis C."/>
            <person name="Turmel M."/>
            <person name="Lemieux C."/>
        </authorList>
    </citation>
    <scope>NUCLEOTIDE SEQUENCE [LARGE SCALE GENOMIC DNA]</scope>
    <source>
        <strain evidence="3 4">CCMP1205</strain>
    </source>
</reference>
<sequence>MNTNKIFRIFAKDLQAGNDKKFVGVVETVPPNNVITLTIPTLKEAFVFSAHDPMKAFVVEEEDLCVKFMGTLTDGNGPGEQQEFLFFFSTEIKVKAFVNEADTLIKAAKVRGKGSTEKAVIRRNSLINSDGKLKTGKLLKRFSQITFDKPIMEEPAAEENEDNGPAGSDQDSGKKVVEEPQQPRPAAESSSSEEEEEIVGQPHDSPRAEESSGSAATEDEAGGAEEGTREEVSSVNTASERDRNERTGSSPASDHFLAAASILVDGRNDSTTSEEEAEQASPSLDKPPEVKTRRKAPSLDAMMKQDELRHRSSVDNTDVTEPTFFQLPDGTEGKEEELEDAAQVARTPSLDHVDVTQPNFLQLPAADNKQEGAAEDSPKTSSEEDEATFEKRVSLFLFQEKPATADADDDAENDASQGTSEGEGSEPSARLPDEYVMEESDSSEEDYSPPPIRLNRSNRRPSALRHSFVGTPGPANPEIDAVEASPGPRERGSRQSDSMITHSSRSIFLPPQEASEESIEETLARQLKQAQTDEAKPRTRAISLDAQMAEEDLEPPPLPTMSTSKSKVDRKAAAPAPAPVAAAPVAVQDGAGFDQKMRERELEFQKQMRQRDKEYQKKIDLLLQEQAKKSDYNDKRFEVLKQGFDKKEASMQQGLAEEMHEMRQGYERRIEALEKQLRSGESGRLKEIRGEYDHMRHTMQEDFERAMKSREREIRADEARKLQQLQEKYEEKVQQIAKRLKAEAQEKESGFQRRMGEEAKLREHDQKKFEVVKHGYEEQIEKLEKKYESLSKTFKALKNHELDLQNKATDKKEKAEMQKLHTILSLTWNMLSTVDSEIAHFESLELPSFDWDRHVVSIHGHEQQQKKKSKYDEVLPGIAIGHDPPPLLPSNHASNGR</sequence>
<name>A0A5B8MEJ3_9CHLO</name>
<feature type="compositionally biased region" description="Acidic residues" evidence="2">
    <location>
        <begin position="435"/>
        <end position="447"/>
    </location>
</feature>
<keyword evidence="1" id="KW-0175">Coiled coil</keyword>